<accession>A0AAD8XVY6</accession>
<dbReference type="Gene3D" id="3.40.190.10">
    <property type="entry name" value="Periplasmic binding protein-like II"/>
    <property type="match status" value="1"/>
</dbReference>
<dbReference type="AlphaFoldDB" id="A0AAD8XVY6"/>
<dbReference type="SUPFAM" id="SSF53850">
    <property type="entry name" value="Periplasmic binding protein-like II"/>
    <property type="match status" value="1"/>
</dbReference>
<evidence type="ECO:0000256" key="4">
    <source>
        <dbReference type="SAM" id="Phobius"/>
    </source>
</evidence>
<organism evidence="6 7">
    <name type="scientific">Skeletonema marinoi</name>
    <dbReference type="NCBI Taxonomy" id="267567"/>
    <lineage>
        <taxon>Eukaryota</taxon>
        <taxon>Sar</taxon>
        <taxon>Stramenopiles</taxon>
        <taxon>Ochrophyta</taxon>
        <taxon>Bacillariophyta</taxon>
        <taxon>Coscinodiscophyceae</taxon>
        <taxon>Thalassiosirophycidae</taxon>
        <taxon>Thalassiosirales</taxon>
        <taxon>Skeletonemataceae</taxon>
        <taxon>Skeletonema</taxon>
        <taxon>Skeletonema marinoi-dohrnii complex</taxon>
    </lineage>
</organism>
<dbReference type="GO" id="GO:0015833">
    <property type="term" value="P:peptide transport"/>
    <property type="evidence" value="ECO:0007669"/>
    <property type="project" value="TreeGrafter"/>
</dbReference>
<dbReference type="InterPro" id="IPR039424">
    <property type="entry name" value="SBP_5"/>
</dbReference>
<dbReference type="PANTHER" id="PTHR30290">
    <property type="entry name" value="PERIPLASMIC BINDING COMPONENT OF ABC TRANSPORTER"/>
    <property type="match status" value="1"/>
</dbReference>
<evidence type="ECO:0000259" key="5">
    <source>
        <dbReference type="Pfam" id="PF00496"/>
    </source>
</evidence>
<feature type="transmembrane region" description="Helical" evidence="4">
    <location>
        <begin position="125"/>
        <end position="148"/>
    </location>
</feature>
<dbReference type="Proteomes" id="UP001224775">
    <property type="component" value="Unassembled WGS sequence"/>
</dbReference>
<evidence type="ECO:0000256" key="2">
    <source>
        <dbReference type="ARBA" id="ARBA00022448"/>
    </source>
</evidence>
<gene>
    <name evidence="6" type="ORF">QTG54_014551</name>
</gene>
<evidence type="ECO:0000256" key="1">
    <source>
        <dbReference type="ARBA" id="ARBA00005695"/>
    </source>
</evidence>
<evidence type="ECO:0000313" key="6">
    <source>
        <dbReference type="EMBL" id="KAK1734678.1"/>
    </source>
</evidence>
<keyword evidence="4" id="KW-1133">Transmembrane helix</keyword>
<feature type="domain" description="Solute-binding protein family 5" evidence="5">
    <location>
        <begin position="2"/>
        <end position="115"/>
    </location>
</feature>
<name>A0AAD8XVY6_9STRA</name>
<evidence type="ECO:0000256" key="3">
    <source>
        <dbReference type="ARBA" id="ARBA00022729"/>
    </source>
</evidence>
<dbReference type="Pfam" id="PF00496">
    <property type="entry name" value="SBP_bac_5"/>
    <property type="match status" value="1"/>
</dbReference>
<dbReference type="InterPro" id="IPR000914">
    <property type="entry name" value="SBP_5_dom"/>
</dbReference>
<dbReference type="EMBL" id="JATAAI010000037">
    <property type="protein sequence ID" value="KAK1734678.1"/>
    <property type="molecule type" value="Genomic_DNA"/>
</dbReference>
<keyword evidence="4" id="KW-0472">Membrane</keyword>
<dbReference type="GO" id="GO:1904680">
    <property type="term" value="F:peptide transmembrane transporter activity"/>
    <property type="evidence" value="ECO:0007669"/>
    <property type="project" value="TreeGrafter"/>
</dbReference>
<keyword evidence="7" id="KW-1185">Reference proteome</keyword>
<keyword evidence="2" id="KW-0813">Transport</keyword>
<proteinExistence type="inferred from homology"/>
<comment type="caution">
    <text evidence="6">The sequence shown here is derived from an EMBL/GenBank/DDBJ whole genome shotgun (WGS) entry which is preliminary data.</text>
</comment>
<comment type="similarity">
    <text evidence="1">Belongs to the bacterial solute-binding protein 5 family.</text>
</comment>
<keyword evidence="4" id="KW-0812">Transmembrane</keyword>
<protein>
    <recommendedName>
        <fullName evidence="5">Solute-binding protein family 5 domain-containing protein</fullName>
    </recommendedName>
</protein>
<evidence type="ECO:0000313" key="7">
    <source>
        <dbReference type="Proteomes" id="UP001224775"/>
    </source>
</evidence>
<dbReference type="Gene3D" id="3.10.105.10">
    <property type="entry name" value="Dipeptide-binding Protein, Domain 3"/>
    <property type="match status" value="1"/>
</dbReference>
<keyword evidence="3" id="KW-0732">Signal</keyword>
<dbReference type="PANTHER" id="PTHR30290:SF9">
    <property type="entry name" value="OLIGOPEPTIDE-BINDING PROTEIN APPA"/>
    <property type="match status" value="1"/>
</dbReference>
<sequence>MAGDLDMAMGIGPLSAKQVQEMKFRHSDMFDVRHSDVIQHSLLVFNGNKAPMDDIAVRRAVIHAIDKSTFIEEKFAGLEEPVTQLLPKSAPYCNVDLSPKWGYDLEKAELICAQGTLESAPSAELSGGAIAGIVIAATIGVAMIGLIARMIQRERSGKPLFAPAKSEIS</sequence>
<reference evidence="6" key="1">
    <citation type="submission" date="2023-06" db="EMBL/GenBank/DDBJ databases">
        <title>Survivors Of The Sea: Transcriptome response of Skeletonema marinoi to long-term dormancy.</title>
        <authorList>
            <person name="Pinder M.I.M."/>
            <person name="Kourtchenko O."/>
            <person name="Robertson E.K."/>
            <person name="Larsson T."/>
            <person name="Maumus F."/>
            <person name="Osuna-Cruz C.M."/>
            <person name="Vancaester E."/>
            <person name="Stenow R."/>
            <person name="Vandepoele K."/>
            <person name="Ploug H."/>
            <person name="Bruchert V."/>
            <person name="Godhe A."/>
            <person name="Topel M."/>
        </authorList>
    </citation>
    <scope>NUCLEOTIDE SEQUENCE</scope>
    <source>
        <strain evidence="6">R05AC</strain>
    </source>
</reference>